<dbReference type="AlphaFoldDB" id="A0A1A7GCL4"/>
<sequence>MIDRPRLRRKDVPEYLRTTHGIDISRSTLEKLATNGGGPSMQYQGRFPLYHKADLDKWAEQRISPAVSSTAER</sequence>
<reference evidence="1" key="1">
    <citation type="journal article" date="2016" name="Sci. Rep.">
        <title>Genomics of high molecular weight plasmids isolated from an on-farm biopurification system.</title>
        <authorList>
            <person name="Martini M.C."/>
            <person name="Wibberg D."/>
            <person name="Lozano M."/>
            <person name="Torres Tejerizo G."/>
            <person name="Albicoro F.J."/>
            <person name="Jaenicke S."/>
            <person name="van Elsas J.D."/>
            <person name="Petroni A."/>
            <person name="Garcillan-Barcia M.P."/>
            <person name="de la Cruz F."/>
            <person name="Schluter A."/>
            <person name="Puhler A."/>
            <person name="Pistorio M."/>
            <person name="Lagares A."/>
            <person name="Del Papa M.F."/>
        </authorList>
    </citation>
    <scope>NUCLEOTIDE SEQUENCE</scope>
    <source>
        <plasmid evidence="1">pMC1</plasmid>
    </source>
</reference>
<protein>
    <submittedName>
        <fullName evidence="1">Uncharacterized protein</fullName>
    </submittedName>
</protein>
<geneLocation type="plasmid" evidence="1">
    <name>pMC1</name>
</geneLocation>
<name>A0A1A7GCL4_9ZZZZ</name>
<proteinExistence type="predicted"/>
<keyword evidence="1" id="KW-0614">Plasmid</keyword>
<gene>
    <name evidence="1" type="ORF">MCM2015_pMC1_2</name>
</gene>
<organism evidence="1">
    <name type="scientific">biofilter metagenome</name>
    <dbReference type="NCBI Taxonomy" id="1070537"/>
    <lineage>
        <taxon>unclassified sequences</taxon>
        <taxon>metagenomes</taxon>
        <taxon>ecological metagenomes</taxon>
    </lineage>
</organism>
<dbReference type="EMBL" id="LT158601">
    <property type="protein sequence ID" value="CVK35443.1"/>
    <property type="molecule type" value="Genomic_DNA"/>
</dbReference>
<evidence type="ECO:0000313" key="1">
    <source>
        <dbReference type="EMBL" id="CVK35443.1"/>
    </source>
</evidence>
<accession>A0A1A7GCL4</accession>